<evidence type="ECO:0000256" key="3">
    <source>
        <dbReference type="ARBA" id="ARBA00023163"/>
    </source>
</evidence>
<dbReference type="RefSeq" id="WP_353864796.1">
    <property type="nucleotide sequence ID" value="NZ_CP088295.1"/>
</dbReference>
<evidence type="ECO:0000259" key="5">
    <source>
        <dbReference type="PROSITE" id="PS50977"/>
    </source>
</evidence>
<dbReference type="SUPFAM" id="SSF46689">
    <property type="entry name" value="Homeodomain-like"/>
    <property type="match status" value="1"/>
</dbReference>
<protein>
    <submittedName>
        <fullName evidence="6">TetR/AcrR family transcriptional regulator</fullName>
    </submittedName>
</protein>
<dbReference type="PROSITE" id="PS50977">
    <property type="entry name" value="HTH_TETR_2"/>
    <property type="match status" value="1"/>
</dbReference>
<proteinExistence type="predicted"/>
<evidence type="ECO:0000256" key="4">
    <source>
        <dbReference type="PROSITE-ProRule" id="PRU00335"/>
    </source>
</evidence>
<evidence type="ECO:0000256" key="2">
    <source>
        <dbReference type="ARBA" id="ARBA00023125"/>
    </source>
</evidence>
<sequence>MADAPSRVPRGRHAPPREVREELQRQRLFEAAARVFSESGYADASAEAISRAAGMSKATFYEHFGNKKACLLEIMDDAARVALEELVKAARHAGDDPLERHRAGLRAFLHLVVGQPDVGRTVLVVSVGAGPEALDRRDAILEGFAQVMFDEAREGVERRGGGQRFATVEDAFAVVGAMVELMSRQLRTGRPERIEDLEPIVERLLLGALV</sequence>
<dbReference type="EMBL" id="CP088295">
    <property type="protein sequence ID" value="UUY04311.1"/>
    <property type="molecule type" value="Genomic_DNA"/>
</dbReference>
<keyword evidence="1" id="KW-0805">Transcription regulation</keyword>
<dbReference type="PANTHER" id="PTHR30055">
    <property type="entry name" value="HTH-TYPE TRANSCRIPTIONAL REGULATOR RUTR"/>
    <property type="match status" value="1"/>
</dbReference>
<keyword evidence="3" id="KW-0804">Transcription</keyword>
<dbReference type="InterPro" id="IPR009057">
    <property type="entry name" value="Homeodomain-like_sf"/>
</dbReference>
<feature type="domain" description="HTH tetR-type" evidence="5">
    <location>
        <begin position="22"/>
        <end position="82"/>
    </location>
</feature>
<gene>
    <name evidence="6" type="ORF">LRS13_01905</name>
</gene>
<dbReference type="PANTHER" id="PTHR30055:SF234">
    <property type="entry name" value="HTH-TYPE TRANSCRIPTIONAL REGULATOR BETI"/>
    <property type="match status" value="1"/>
</dbReference>
<keyword evidence="2 4" id="KW-0238">DNA-binding</keyword>
<dbReference type="Pfam" id="PF00440">
    <property type="entry name" value="TetR_N"/>
    <property type="match status" value="1"/>
</dbReference>
<dbReference type="Gene3D" id="1.10.357.10">
    <property type="entry name" value="Tetracycline Repressor, domain 2"/>
    <property type="match status" value="1"/>
</dbReference>
<dbReference type="InterPro" id="IPR001647">
    <property type="entry name" value="HTH_TetR"/>
</dbReference>
<keyword evidence="7" id="KW-1185">Reference proteome</keyword>
<dbReference type="Proteomes" id="UP001058860">
    <property type="component" value="Chromosome"/>
</dbReference>
<feature type="DNA-binding region" description="H-T-H motif" evidence="4">
    <location>
        <begin position="45"/>
        <end position="64"/>
    </location>
</feature>
<dbReference type="PRINTS" id="PR00455">
    <property type="entry name" value="HTHTETR"/>
</dbReference>
<evidence type="ECO:0000256" key="1">
    <source>
        <dbReference type="ARBA" id="ARBA00023015"/>
    </source>
</evidence>
<evidence type="ECO:0000313" key="7">
    <source>
        <dbReference type="Proteomes" id="UP001058860"/>
    </source>
</evidence>
<organism evidence="6 7">
    <name type="scientific">Svornostia abyssi</name>
    <dbReference type="NCBI Taxonomy" id="2898438"/>
    <lineage>
        <taxon>Bacteria</taxon>
        <taxon>Bacillati</taxon>
        <taxon>Actinomycetota</taxon>
        <taxon>Thermoleophilia</taxon>
        <taxon>Solirubrobacterales</taxon>
        <taxon>Baekduiaceae</taxon>
        <taxon>Svornostia</taxon>
    </lineage>
</organism>
<dbReference type="InterPro" id="IPR050109">
    <property type="entry name" value="HTH-type_TetR-like_transc_reg"/>
</dbReference>
<name>A0ABY5PI32_9ACTN</name>
<reference evidence="7" key="1">
    <citation type="submission" date="2021-11" db="EMBL/GenBank/DDBJ databases">
        <title>Cultivation dependent microbiological survey of springs from the worlds oldest radium mine currently devoted to the extraction of radon-saturated water.</title>
        <authorList>
            <person name="Kapinusova G."/>
            <person name="Smrhova T."/>
            <person name="Strejcek M."/>
            <person name="Suman J."/>
            <person name="Jani K."/>
            <person name="Pajer P."/>
            <person name="Uhlik O."/>
        </authorList>
    </citation>
    <scope>NUCLEOTIDE SEQUENCE [LARGE SCALE GENOMIC DNA]</scope>
    <source>
        <strain evidence="7">J379</strain>
    </source>
</reference>
<accession>A0ABY5PI32</accession>
<evidence type="ECO:0000313" key="6">
    <source>
        <dbReference type="EMBL" id="UUY04311.1"/>
    </source>
</evidence>